<dbReference type="AlphaFoldDB" id="A0A2G8XWU6"/>
<organism evidence="2 3">
    <name type="scientific">Toxoplasma gondii COUG</name>
    <dbReference type="NCBI Taxonomy" id="1074873"/>
    <lineage>
        <taxon>Eukaryota</taxon>
        <taxon>Sar</taxon>
        <taxon>Alveolata</taxon>
        <taxon>Apicomplexa</taxon>
        <taxon>Conoidasida</taxon>
        <taxon>Coccidia</taxon>
        <taxon>Eucoccidiorida</taxon>
        <taxon>Eimeriorina</taxon>
        <taxon>Sarcocystidae</taxon>
        <taxon>Toxoplasma</taxon>
    </lineage>
</organism>
<keyword evidence="1" id="KW-0732">Signal</keyword>
<dbReference type="VEuPathDB" id="ToxoDB:TGCOUG_235460"/>
<gene>
    <name evidence="2" type="ORF">TGCOUG_235460</name>
</gene>
<feature type="signal peptide" evidence="1">
    <location>
        <begin position="1"/>
        <end position="18"/>
    </location>
</feature>
<proteinExistence type="predicted"/>
<protein>
    <recommendedName>
        <fullName evidence="4">Transmembrane protein</fullName>
    </recommendedName>
</protein>
<dbReference type="EMBL" id="AGQR02002298">
    <property type="protein sequence ID" value="PIL99504.1"/>
    <property type="molecule type" value="Genomic_DNA"/>
</dbReference>
<sequence length="232" mass="25743">MRLALVTVSLGCLSSTYNVQLWQQLAVNTSYKSVSLRWTSWTSTVLSSRGISVRSKCLEAAAGTAGCITVTTEKTVLLHAGASGGRGEDWKRWSLPTREEARKRTVGQVYIYPRKALRGFRPVSPGAGALTLLVDKKPGLFSLSARRNLWLATESLGAGCARETRQRRFRSSAGKHRTSHLSLRCREIRRFCRNSERETASDFSLDSRLPLDAWKGFAPFSTCAKTRTLLIS</sequence>
<evidence type="ECO:0008006" key="4">
    <source>
        <dbReference type="Google" id="ProtNLM"/>
    </source>
</evidence>
<name>A0A2G8XWU6_TOXGO</name>
<dbReference type="Proteomes" id="UP000236343">
    <property type="component" value="Unassembled WGS sequence"/>
</dbReference>
<reference evidence="2 3" key="1">
    <citation type="journal article" date="2016" name="Nat. Commun.">
        <title>Local admixture of amplified and diversified secreted pathogenesis determinants shapes mosaic Toxoplasma gondii genomes.</title>
        <authorList>
            <person name="Lorenzi H."/>
            <person name="Khan A."/>
            <person name="Behnke M.S."/>
            <person name="Namasivayam S."/>
            <person name="Swapna L.S."/>
            <person name="Hadjithomas M."/>
            <person name="Karamycheva S."/>
            <person name="Pinney D."/>
            <person name="Brunk B.P."/>
            <person name="Ajioka J.W."/>
            <person name="Ajzenberg D."/>
            <person name="Boothroyd J.C."/>
            <person name="Boyle J.P."/>
            <person name="Darde M.L."/>
            <person name="Diaz-Miranda M.A."/>
            <person name="Dubey J.P."/>
            <person name="Fritz H.M."/>
            <person name="Gennari S.M."/>
            <person name="Gregory B.D."/>
            <person name="Kim K."/>
            <person name="Saeij J.P."/>
            <person name="Su C."/>
            <person name="White M.W."/>
            <person name="Zhu X.Q."/>
            <person name="Howe D.K."/>
            <person name="Rosenthal B.M."/>
            <person name="Grigg M.E."/>
            <person name="Parkinson J."/>
            <person name="Liu L."/>
            <person name="Kissinger J.C."/>
            <person name="Roos D.S."/>
            <person name="Sibley L.D."/>
        </authorList>
    </citation>
    <scope>NUCLEOTIDE SEQUENCE [LARGE SCALE GENOMIC DNA]</scope>
    <source>
        <strain evidence="2 3">COUG</strain>
    </source>
</reference>
<evidence type="ECO:0000256" key="1">
    <source>
        <dbReference type="SAM" id="SignalP"/>
    </source>
</evidence>
<evidence type="ECO:0000313" key="3">
    <source>
        <dbReference type="Proteomes" id="UP000236343"/>
    </source>
</evidence>
<comment type="caution">
    <text evidence="2">The sequence shown here is derived from an EMBL/GenBank/DDBJ whole genome shotgun (WGS) entry which is preliminary data.</text>
</comment>
<feature type="chain" id="PRO_5013863138" description="Transmembrane protein" evidence="1">
    <location>
        <begin position="19"/>
        <end position="232"/>
    </location>
</feature>
<evidence type="ECO:0000313" key="2">
    <source>
        <dbReference type="EMBL" id="PIL99504.1"/>
    </source>
</evidence>
<accession>A0A2G8XWU6</accession>